<comment type="caution">
    <text evidence="2">The sequence shown here is derived from an EMBL/GenBank/DDBJ whole genome shotgun (WGS) entry which is preliminary data.</text>
</comment>
<dbReference type="Proteomes" id="UP000245212">
    <property type="component" value="Unassembled WGS sequence"/>
</dbReference>
<accession>A0A2V1K122</accession>
<dbReference type="AlphaFoldDB" id="A0A2V1K122"/>
<keyword evidence="1" id="KW-0472">Membrane</keyword>
<keyword evidence="3" id="KW-1185">Reference proteome</keyword>
<feature type="transmembrane region" description="Helical" evidence="1">
    <location>
        <begin position="12"/>
        <end position="32"/>
    </location>
</feature>
<evidence type="ECO:0000256" key="1">
    <source>
        <dbReference type="SAM" id="Phobius"/>
    </source>
</evidence>
<protein>
    <recommendedName>
        <fullName evidence="4">Pilus assembly protein TadE</fullName>
    </recommendedName>
</protein>
<proteinExistence type="predicted"/>
<keyword evidence="1" id="KW-0812">Transmembrane</keyword>
<name>A0A2V1K122_9BURK</name>
<evidence type="ECO:0000313" key="2">
    <source>
        <dbReference type="EMBL" id="PWF21597.1"/>
    </source>
</evidence>
<sequence>MGRYARSDECGAIATETAFLIPVVLVGIMMFMELARIMLTISIGSTAMDAAIQSLRREDRLDVDSVKTLVAERMADRRYSYGYLDPDDIRIEVEHFDSLEALGGGQSVDDRAASGSAQGEDDDAIRASQSRPVWSITVDVRKQYITPLPTFLTLEDAFRYRFKQVLGHLDETEGQESGA</sequence>
<evidence type="ECO:0000313" key="3">
    <source>
        <dbReference type="Proteomes" id="UP000245212"/>
    </source>
</evidence>
<keyword evidence="1" id="KW-1133">Transmembrane helix</keyword>
<organism evidence="2 3">
    <name type="scientific">Corticimicrobacter populi</name>
    <dbReference type="NCBI Taxonomy" id="2175229"/>
    <lineage>
        <taxon>Bacteria</taxon>
        <taxon>Pseudomonadati</taxon>
        <taxon>Pseudomonadota</taxon>
        <taxon>Betaproteobacteria</taxon>
        <taxon>Burkholderiales</taxon>
        <taxon>Alcaligenaceae</taxon>
        <taxon>Corticimicrobacter</taxon>
    </lineage>
</organism>
<reference evidence="3" key="1">
    <citation type="submission" date="2018-05" db="EMBL/GenBank/DDBJ databases">
        <authorList>
            <person name="Li Y."/>
        </authorList>
    </citation>
    <scope>NUCLEOTIDE SEQUENCE [LARGE SCALE GENOMIC DNA]</scope>
    <source>
        <strain evidence="3">3d-2-2</strain>
    </source>
</reference>
<dbReference type="EMBL" id="QETA01000007">
    <property type="protein sequence ID" value="PWF21597.1"/>
    <property type="molecule type" value="Genomic_DNA"/>
</dbReference>
<gene>
    <name evidence="2" type="ORF">DD235_14405</name>
</gene>
<evidence type="ECO:0008006" key="4">
    <source>
        <dbReference type="Google" id="ProtNLM"/>
    </source>
</evidence>